<reference evidence="3 4" key="1">
    <citation type="submission" date="2017-02" db="EMBL/GenBank/DDBJ databases">
        <title>Whole genome sequencing of Metallibacterium scheffleri DSM 24874 (T).</title>
        <authorList>
            <person name="Kumar S."/>
            <person name="Patil P."/>
            <person name="Patil P.B."/>
        </authorList>
    </citation>
    <scope>NUCLEOTIDE SEQUENCE [LARGE SCALE GENOMIC DNA]</scope>
    <source>
        <strain evidence="3 4">DSM 24874</strain>
    </source>
</reference>
<keyword evidence="1" id="KW-1133">Transmembrane helix</keyword>
<keyword evidence="1" id="KW-0472">Membrane</keyword>
<keyword evidence="1" id="KW-0812">Transmembrane</keyword>
<feature type="transmembrane region" description="Helical" evidence="1">
    <location>
        <begin position="111"/>
        <end position="132"/>
    </location>
</feature>
<proteinExistence type="predicted"/>
<sequence length="416" mass="43383">MLRRRAWHGACRGRRWPPRCCLAPDWCCCCRRRCNRARWRSTMAPGCARCKSRCCSSIRRRPASAPHSARSRRPLSSTRCACRPVCNAPPSSAACAAVNVHLHGESTMYRIVMLFCLGLCAATTALAAPAPAPASTAPMPLSITRAISADGVVSIDNGAGSIQVLAWDQPEVQVTGTQPAAAKPPVIESSAGRFALRIRAKQERCWLVVSCSTTLLPVNLVVRVPRGVQLDLHSVSADARVQGLRGGKLDFDSVSGGITLGDATLGAARLHTVSGSLQVDAGVARLEANSVSGTLRGNTGCAQAQATTVSGDIDLRCARVTQARLKSISGTLRLTLSALAPGGSLSLNSVSGDAWLTLPKQLSARLDAGSLSGSIGGALPAGVTVREHSVRGSYGTGAGDIHVETLSGDIRLQQGG</sequence>
<accession>A0A4S3KST1</accession>
<dbReference type="InterPro" id="IPR025164">
    <property type="entry name" value="Toastrack_DUF4097"/>
</dbReference>
<name>A0A4S3KST1_9GAMM</name>
<dbReference type="AlphaFoldDB" id="A0A4S3KST1"/>
<organism evidence="3 4">
    <name type="scientific">Metallibacterium scheffleri</name>
    <dbReference type="NCBI Taxonomy" id="993689"/>
    <lineage>
        <taxon>Bacteria</taxon>
        <taxon>Pseudomonadati</taxon>
        <taxon>Pseudomonadota</taxon>
        <taxon>Gammaproteobacteria</taxon>
        <taxon>Lysobacterales</taxon>
        <taxon>Rhodanobacteraceae</taxon>
        <taxon>Metallibacterium</taxon>
    </lineage>
</organism>
<feature type="domain" description="DUF4097" evidence="2">
    <location>
        <begin position="154"/>
        <end position="412"/>
    </location>
</feature>
<dbReference type="EMBL" id="MWQO01000003">
    <property type="protein sequence ID" value="THD12149.1"/>
    <property type="molecule type" value="Genomic_DNA"/>
</dbReference>
<evidence type="ECO:0000313" key="3">
    <source>
        <dbReference type="EMBL" id="THD12149.1"/>
    </source>
</evidence>
<protein>
    <recommendedName>
        <fullName evidence="2">DUF4097 domain-containing protein</fullName>
    </recommendedName>
</protein>
<comment type="caution">
    <text evidence="3">The sequence shown here is derived from an EMBL/GenBank/DDBJ whole genome shotgun (WGS) entry which is preliminary data.</text>
</comment>
<dbReference type="Pfam" id="PF13349">
    <property type="entry name" value="DUF4097"/>
    <property type="match status" value="1"/>
</dbReference>
<evidence type="ECO:0000259" key="2">
    <source>
        <dbReference type="Pfam" id="PF13349"/>
    </source>
</evidence>
<keyword evidence="4" id="KW-1185">Reference proteome</keyword>
<dbReference type="Proteomes" id="UP000307749">
    <property type="component" value="Unassembled WGS sequence"/>
</dbReference>
<evidence type="ECO:0000313" key="4">
    <source>
        <dbReference type="Proteomes" id="UP000307749"/>
    </source>
</evidence>
<gene>
    <name evidence="3" type="ORF">B1806_00940</name>
</gene>
<evidence type="ECO:0000256" key="1">
    <source>
        <dbReference type="SAM" id="Phobius"/>
    </source>
</evidence>
<dbReference type="STRING" id="993689.GCA_002077135_03269"/>